<evidence type="ECO:0008006" key="4">
    <source>
        <dbReference type="Google" id="ProtNLM"/>
    </source>
</evidence>
<dbReference type="SUPFAM" id="SSF53850">
    <property type="entry name" value="Periplasmic binding protein-like II"/>
    <property type="match status" value="1"/>
</dbReference>
<evidence type="ECO:0000256" key="1">
    <source>
        <dbReference type="SAM" id="Phobius"/>
    </source>
</evidence>
<comment type="caution">
    <text evidence="2">The sequence shown here is derived from an EMBL/GenBank/DDBJ whole genome shotgun (WGS) entry which is preliminary data.</text>
</comment>
<reference evidence="2" key="1">
    <citation type="submission" date="2019-12" db="EMBL/GenBank/DDBJ databases">
        <title>Ruegeria JWLKs population differentiation of coral mucus and skeleton niches.</title>
        <authorList>
            <person name="Luo D."/>
        </authorList>
    </citation>
    <scope>NUCLEOTIDE SEQUENCE</scope>
    <source>
        <strain evidence="2">HKCCD6181</strain>
    </source>
</reference>
<dbReference type="Proteomes" id="UP000597886">
    <property type="component" value="Unassembled WGS sequence"/>
</dbReference>
<organism evidence="2 3">
    <name type="scientific">Ruegeria atlantica</name>
    <dbReference type="NCBI Taxonomy" id="81569"/>
    <lineage>
        <taxon>Bacteria</taxon>
        <taxon>Pseudomonadati</taxon>
        <taxon>Pseudomonadota</taxon>
        <taxon>Alphaproteobacteria</taxon>
        <taxon>Rhodobacterales</taxon>
        <taxon>Roseobacteraceae</taxon>
        <taxon>Ruegeria</taxon>
    </lineage>
</organism>
<keyword evidence="1" id="KW-0472">Membrane</keyword>
<evidence type="ECO:0000313" key="3">
    <source>
        <dbReference type="Proteomes" id="UP000597886"/>
    </source>
</evidence>
<evidence type="ECO:0000313" key="2">
    <source>
        <dbReference type="EMBL" id="NOE20223.1"/>
    </source>
</evidence>
<sequence length="282" mass="30874">MQDVGIDLVDVGGHDAIEALYANEADAALFVAPLDAPYLMDAIFDPEIIFVPMALVDALALKLSGANSVTVPAGSITLDPPRPPEDVKILALRASLIAASDLHPAVTDRLVNAAKNIHSEPNILQSAREYPNTASPPVPLNKIATELINSGPNFLHGVLPFWITAQFGSVLLLLLPLLFLVPFLRIVPSSYVWFQKRRVWRFYQRIAALEEELGKAQTSTEVEEVAKNIEEVDTALANLNLPLAYRQGAYDARLHIDLIRQEIARRRTAKNDGTPAFSSKPT</sequence>
<feature type="transmembrane region" description="Helical" evidence="1">
    <location>
        <begin position="170"/>
        <end position="194"/>
    </location>
</feature>
<gene>
    <name evidence="2" type="ORF">GS634_19035</name>
</gene>
<accession>A0AA90YZV6</accession>
<name>A0AA90YZV6_9RHOB</name>
<keyword evidence="1" id="KW-1133">Transmembrane helix</keyword>
<protein>
    <recommendedName>
        <fullName evidence="4">TRAP transporter solute receptor, TAXI family</fullName>
    </recommendedName>
</protein>
<dbReference type="EMBL" id="WVRA01000009">
    <property type="protein sequence ID" value="NOE20223.1"/>
    <property type="molecule type" value="Genomic_DNA"/>
</dbReference>
<proteinExistence type="predicted"/>
<dbReference type="Gene3D" id="3.40.190.10">
    <property type="entry name" value="Periplasmic binding protein-like II"/>
    <property type="match status" value="1"/>
</dbReference>
<dbReference type="AlphaFoldDB" id="A0AA90YZV6"/>
<keyword evidence="1" id="KW-0812">Transmembrane</keyword>